<dbReference type="SMART" id="SM00679">
    <property type="entry name" value="CTNS"/>
    <property type="match status" value="2"/>
</dbReference>
<proteinExistence type="inferred from homology"/>
<sequence>MKFNGRPGGEVEEMGRRKRSVCKMAEEAEGPLKPLLVPFLLPEKCYDRFFIHLDLLDVPCLKILISKGLGFGIVAGSLLVKLPQVFKILRVKSTEGLSLQAVLLELMALTGTIVYSVANSFPFSSWGEALFLMLQTITICFLILHYRGHTMRGVALLGIYVLILLVLLSPLMPKAVVTLLQATNMPAVIVGRLLQVITNYKNGHTGHLSAITVFLLFAGSLARIFTSLQETGDPLMAVTFIVSSICNGLIAFQLLYYWNVRIPHKREKKHQ</sequence>
<dbReference type="Gene3D" id="1.20.1280.290">
    <property type="match status" value="2"/>
</dbReference>
<dbReference type="FunCoup" id="A0A7N4PXN6">
    <property type="interactions" value="1321"/>
</dbReference>
<evidence type="ECO:0000256" key="2">
    <source>
        <dbReference type="ARBA" id="ARBA00022448"/>
    </source>
</evidence>
<dbReference type="AlphaFoldDB" id="A0A7N4PXN6"/>
<name>A0A7N4PXN6_SARHA</name>
<dbReference type="InterPro" id="IPR006603">
    <property type="entry name" value="PQ-loop_rpt"/>
</dbReference>
<comment type="subcellular location">
    <subcellularLocation>
        <location evidence="1 10">Membrane</location>
        <topology evidence="1 10">Multi-pass membrane protein</topology>
    </subcellularLocation>
</comment>
<evidence type="ECO:0000313" key="13">
    <source>
        <dbReference type="Proteomes" id="UP000007648"/>
    </source>
</evidence>
<keyword evidence="4" id="KW-0677">Repeat</keyword>
<reference evidence="12" key="3">
    <citation type="submission" date="2025-09" db="UniProtKB">
        <authorList>
            <consortium name="Ensembl"/>
        </authorList>
    </citation>
    <scope>IDENTIFICATION</scope>
</reference>
<reference evidence="12" key="2">
    <citation type="submission" date="2025-08" db="UniProtKB">
        <authorList>
            <consortium name="Ensembl"/>
        </authorList>
    </citation>
    <scope>IDENTIFICATION</scope>
</reference>
<gene>
    <name evidence="12" type="primary">MPDU1</name>
</gene>
<evidence type="ECO:0000256" key="3">
    <source>
        <dbReference type="ARBA" id="ARBA00022692"/>
    </source>
</evidence>
<dbReference type="PIRSF" id="PIRSF023381">
    <property type="entry name" value="MannP-dilichol_defect-1p"/>
    <property type="match status" value="1"/>
</dbReference>
<evidence type="ECO:0000256" key="10">
    <source>
        <dbReference type="PIRNR" id="PIRNR023381"/>
    </source>
</evidence>
<feature type="transmembrane region" description="Helical" evidence="11">
    <location>
        <begin position="175"/>
        <end position="194"/>
    </location>
</feature>
<keyword evidence="3 10" id="KW-0812">Transmembrane</keyword>
<evidence type="ECO:0000256" key="6">
    <source>
        <dbReference type="ARBA" id="ARBA00023136"/>
    </source>
</evidence>
<dbReference type="GO" id="GO:0016020">
    <property type="term" value="C:membrane"/>
    <property type="evidence" value="ECO:0007669"/>
    <property type="project" value="UniProtKB-SubCell"/>
</dbReference>
<keyword evidence="13" id="KW-1185">Reference proteome</keyword>
<dbReference type="InParanoid" id="A0A7N4PXN6"/>
<accession>A0A7N4PXN6</accession>
<dbReference type="GO" id="GO:0009312">
    <property type="term" value="P:oligosaccharide biosynthetic process"/>
    <property type="evidence" value="ECO:0007669"/>
    <property type="project" value="Ensembl"/>
</dbReference>
<evidence type="ECO:0000256" key="11">
    <source>
        <dbReference type="SAM" id="Phobius"/>
    </source>
</evidence>
<evidence type="ECO:0000313" key="12">
    <source>
        <dbReference type="Ensembl" id="ENSSHAP00000043436.1"/>
    </source>
</evidence>
<protein>
    <recommendedName>
        <fullName evidence="9 10">Mannose-P-dolichol utilization defect 1 protein</fullName>
    </recommendedName>
</protein>
<keyword evidence="6 10" id="KW-0472">Membrane</keyword>
<dbReference type="FunFam" id="1.20.1280.290:FF:000031">
    <property type="entry name" value="Mannose-P-dolichol utilization defect 1"/>
    <property type="match status" value="1"/>
</dbReference>
<dbReference type="PANTHER" id="PTHR12226:SF2">
    <property type="entry name" value="MANNOSE-P-DOLICHOL UTILIZATION DEFECT 1 PROTEIN"/>
    <property type="match status" value="1"/>
</dbReference>
<dbReference type="GO" id="GO:0006488">
    <property type="term" value="P:dolichol-linked oligosaccharide biosynthetic process"/>
    <property type="evidence" value="ECO:0007669"/>
    <property type="project" value="UniProtKB-UniRule"/>
</dbReference>
<feature type="transmembrane region" description="Helical" evidence="11">
    <location>
        <begin position="237"/>
        <end position="258"/>
    </location>
</feature>
<reference evidence="12 13" key="1">
    <citation type="journal article" date="2011" name="Proc. Natl. Acad. Sci. U.S.A.">
        <title>Genetic diversity and population structure of the endangered marsupial Sarcophilus harrisii (Tasmanian devil).</title>
        <authorList>
            <person name="Miller W."/>
            <person name="Hayes V.M."/>
            <person name="Ratan A."/>
            <person name="Petersen D.C."/>
            <person name="Wittekindt N.E."/>
            <person name="Miller J."/>
            <person name="Walenz B."/>
            <person name="Knight J."/>
            <person name="Qi J."/>
            <person name="Zhao F."/>
            <person name="Wang Q."/>
            <person name="Bedoya-Reina O.C."/>
            <person name="Katiyar N."/>
            <person name="Tomsho L.P."/>
            <person name="Kasson L.M."/>
            <person name="Hardie R.A."/>
            <person name="Woodbridge P."/>
            <person name="Tindall E.A."/>
            <person name="Bertelsen M.F."/>
            <person name="Dixon D."/>
            <person name="Pyecroft S."/>
            <person name="Helgen K.M."/>
            <person name="Lesk A.M."/>
            <person name="Pringle T.H."/>
            <person name="Patterson N."/>
            <person name="Zhang Y."/>
            <person name="Kreiss A."/>
            <person name="Woods G.M."/>
            <person name="Jones M.E."/>
            <person name="Schuster S.C."/>
        </authorList>
    </citation>
    <scope>NUCLEOTIDE SEQUENCE [LARGE SCALE GENOMIC DNA]</scope>
</reference>
<dbReference type="Proteomes" id="UP000007648">
    <property type="component" value="Unassembled WGS sequence"/>
</dbReference>
<evidence type="ECO:0000256" key="7">
    <source>
        <dbReference type="ARBA" id="ARBA00038475"/>
    </source>
</evidence>
<feature type="transmembrane region" description="Helical" evidence="11">
    <location>
        <begin position="129"/>
        <end position="146"/>
    </location>
</feature>
<dbReference type="InterPro" id="IPR016817">
    <property type="entry name" value="MannP-dilichol_defect-1"/>
</dbReference>
<evidence type="ECO:0000256" key="4">
    <source>
        <dbReference type="ARBA" id="ARBA00022737"/>
    </source>
</evidence>
<feature type="transmembrane region" description="Helical" evidence="11">
    <location>
        <begin position="206"/>
        <end position="225"/>
    </location>
</feature>
<evidence type="ECO:0000256" key="1">
    <source>
        <dbReference type="ARBA" id="ARBA00004141"/>
    </source>
</evidence>
<dbReference type="Ensembl" id="ENSSHAT00000041040.1">
    <property type="protein sequence ID" value="ENSSHAP00000043436.1"/>
    <property type="gene ID" value="ENSSHAG00000023388.1"/>
</dbReference>
<dbReference type="PANTHER" id="PTHR12226">
    <property type="entry name" value="MANNOSE-P-DOLICHOL UTILIZATION DEFECT 1 LEC35 -RELATED"/>
    <property type="match status" value="1"/>
</dbReference>
<comment type="similarity">
    <text evidence="7 10">Belongs to the MPDU1 (TC 2.A.43.3) family.</text>
</comment>
<comment type="function">
    <text evidence="8 10">Required for normal utilization of mannose-dolichol phosphate (Dol-P-Man) in the synthesis of N-linked and O-linked oligosaccharides and GPI anchors.</text>
</comment>
<dbReference type="FunFam" id="1.20.1280.290:FF:000006">
    <property type="entry name" value="mannose-P-dolichol utilization defect 1 protein"/>
    <property type="match status" value="1"/>
</dbReference>
<dbReference type="Pfam" id="PF04193">
    <property type="entry name" value="PQ-loop"/>
    <property type="match status" value="2"/>
</dbReference>
<organism evidence="12 13">
    <name type="scientific">Sarcophilus harrisii</name>
    <name type="common">Tasmanian devil</name>
    <name type="synonym">Sarcophilus laniarius</name>
    <dbReference type="NCBI Taxonomy" id="9305"/>
    <lineage>
        <taxon>Eukaryota</taxon>
        <taxon>Metazoa</taxon>
        <taxon>Chordata</taxon>
        <taxon>Craniata</taxon>
        <taxon>Vertebrata</taxon>
        <taxon>Euteleostomi</taxon>
        <taxon>Mammalia</taxon>
        <taxon>Metatheria</taxon>
        <taxon>Dasyuromorphia</taxon>
        <taxon>Dasyuridae</taxon>
        <taxon>Sarcophilus</taxon>
    </lineage>
</organism>
<keyword evidence="5 10" id="KW-1133">Transmembrane helix</keyword>
<evidence type="ECO:0000256" key="9">
    <source>
        <dbReference type="ARBA" id="ARBA00068350"/>
    </source>
</evidence>
<dbReference type="GeneTree" id="ENSGT00940000153916"/>
<feature type="transmembrane region" description="Helical" evidence="11">
    <location>
        <begin position="97"/>
        <end position="117"/>
    </location>
</feature>
<evidence type="ECO:0000256" key="8">
    <source>
        <dbReference type="ARBA" id="ARBA00054724"/>
    </source>
</evidence>
<feature type="transmembrane region" description="Helical" evidence="11">
    <location>
        <begin position="153"/>
        <end position="169"/>
    </location>
</feature>
<keyword evidence="2" id="KW-0813">Transport</keyword>
<evidence type="ECO:0000256" key="5">
    <source>
        <dbReference type="ARBA" id="ARBA00022989"/>
    </source>
</evidence>